<dbReference type="EMBL" id="JAFBWN010000003">
    <property type="protein sequence ID" value="MBM2354011.1"/>
    <property type="molecule type" value="Genomic_DNA"/>
</dbReference>
<dbReference type="InterPro" id="IPR025870">
    <property type="entry name" value="Glyoxalase-like_dom"/>
</dbReference>
<evidence type="ECO:0000259" key="1">
    <source>
        <dbReference type="Pfam" id="PF13468"/>
    </source>
</evidence>
<dbReference type="Gene3D" id="3.10.180.10">
    <property type="entry name" value="2,3-Dihydroxybiphenyl 1,2-Dioxygenase, domain 1"/>
    <property type="match status" value="1"/>
</dbReference>
<protein>
    <submittedName>
        <fullName evidence="2">VOC family protein</fullName>
    </submittedName>
</protein>
<comment type="caution">
    <text evidence="2">The sequence shown here is derived from an EMBL/GenBank/DDBJ whole genome shotgun (WGS) entry which is preliminary data.</text>
</comment>
<evidence type="ECO:0000313" key="2">
    <source>
        <dbReference type="EMBL" id="MBM2354011.1"/>
    </source>
</evidence>
<dbReference type="Pfam" id="PF13468">
    <property type="entry name" value="Glyoxalase_3"/>
    <property type="match status" value="1"/>
</dbReference>
<accession>A0A9Q2RTW5</accession>
<organism evidence="2 3">
    <name type="scientific">Pseudosulfitobacter pseudonitzschiae</name>
    <dbReference type="NCBI Taxonomy" id="1402135"/>
    <lineage>
        <taxon>Bacteria</taxon>
        <taxon>Pseudomonadati</taxon>
        <taxon>Pseudomonadota</taxon>
        <taxon>Alphaproteobacteria</taxon>
        <taxon>Rhodobacterales</taxon>
        <taxon>Roseobacteraceae</taxon>
        <taxon>Pseudosulfitobacter</taxon>
    </lineage>
</organism>
<evidence type="ECO:0000313" key="3">
    <source>
        <dbReference type="Proteomes" id="UP000809337"/>
    </source>
</evidence>
<dbReference type="Proteomes" id="UP000809337">
    <property type="component" value="Unassembled WGS sequence"/>
</dbReference>
<proteinExistence type="predicted"/>
<gene>
    <name evidence="2" type="ORF">JQX14_05660</name>
</gene>
<dbReference type="RefSeq" id="WP_231033122.1">
    <property type="nucleotide sequence ID" value="NZ_JAJNGX010000003.1"/>
</dbReference>
<reference evidence="2" key="1">
    <citation type="submission" date="2021-01" db="EMBL/GenBank/DDBJ databases">
        <title>Diatom-associated Roseobacters Show Island Model of Population Structure.</title>
        <authorList>
            <person name="Qu L."/>
            <person name="Feng X."/>
            <person name="Chen Y."/>
            <person name="Li L."/>
            <person name="Wang X."/>
            <person name="Hu Z."/>
            <person name="Wang H."/>
            <person name="Luo H."/>
        </authorList>
    </citation>
    <scope>NUCLEOTIDE SEQUENCE</scope>
    <source>
        <strain evidence="2">SM26-45</strain>
    </source>
</reference>
<dbReference type="AlphaFoldDB" id="A0A9Q2RTW5"/>
<name>A0A9Q2RTW5_9RHOB</name>
<dbReference type="InterPro" id="IPR029068">
    <property type="entry name" value="Glyas_Bleomycin-R_OHBP_Dase"/>
</dbReference>
<feature type="domain" description="Glyoxalase-like" evidence="1">
    <location>
        <begin position="4"/>
        <end position="178"/>
    </location>
</feature>
<sequence length="207" mass="22724">MMQFDHIAVAAATLAEATEHVEAALGVKMQPGGEHAVFHTHNALLGLEDGLYLEAIAINPTAPRPDRPRWFDLDRFSGPARLTNWICRCDDMDALLGQMPDLPPDGAGQPVDLQRGDLRWRMAVPPSGVLPYDNCWPALIQWQTTQHPADRLAASGVRLERLIVSHPQADDLRTALAPMLHDARVVFDTGPAALRAEFDTPHGPRAL</sequence>